<dbReference type="RefSeq" id="WP_025414236.1">
    <property type="nucleotide sequence ID" value="NZ_CP007129.1"/>
</dbReference>
<dbReference type="Pfam" id="PF00550">
    <property type="entry name" value="PP-binding"/>
    <property type="match status" value="1"/>
</dbReference>
<dbReference type="InParanoid" id="W0RRH3"/>
<evidence type="ECO:0000313" key="2">
    <source>
        <dbReference type="EMBL" id="AHG92920.1"/>
    </source>
</evidence>
<dbReference type="InterPro" id="IPR009081">
    <property type="entry name" value="PP-bd_ACP"/>
</dbReference>
<organism evidence="2 3">
    <name type="scientific">Gemmatirosa kalamazoonensis</name>
    <dbReference type="NCBI Taxonomy" id="861299"/>
    <lineage>
        <taxon>Bacteria</taxon>
        <taxon>Pseudomonadati</taxon>
        <taxon>Gemmatimonadota</taxon>
        <taxon>Gemmatimonadia</taxon>
        <taxon>Gemmatimonadales</taxon>
        <taxon>Gemmatimonadaceae</taxon>
        <taxon>Gemmatirosa</taxon>
    </lineage>
</organism>
<dbReference type="InterPro" id="IPR036736">
    <property type="entry name" value="ACP-like_sf"/>
</dbReference>
<dbReference type="HOGENOM" id="CLU_2316266_0_0_0"/>
<sequence length="99" mass="11072">MDSLERVEFVMELEREFGLDLGDRDVEALGSAPMLADVWRTLRRLQGAPVGEDDMPLAADPTWRRLARVVARCMAMPLDDVRWTDRPFGDRPQGGAGTA</sequence>
<dbReference type="Gene3D" id="1.10.1200.10">
    <property type="entry name" value="ACP-like"/>
    <property type="match status" value="1"/>
</dbReference>
<dbReference type="AlphaFoldDB" id="W0RRH3"/>
<reference evidence="2 3" key="1">
    <citation type="journal article" date="2014" name="Genome Announc.">
        <title>Genome Sequence and Methylome of Soil Bacterium Gemmatirosa kalamazoonensis KBS708T, a Member of the Rarely Cultivated Gemmatimonadetes Phylum.</title>
        <authorList>
            <person name="Debruyn J.M."/>
            <person name="Radosevich M."/>
            <person name="Wommack K.E."/>
            <person name="Polson S.W."/>
            <person name="Hauser L.J."/>
            <person name="Fawaz M.N."/>
            <person name="Korlach J."/>
            <person name="Tsai Y.C."/>
        </authorList>
    </citation>
    <scope>NUCLEOTIDE SEQUENCE [LARGE SCALE GENOMIC DNA]</scope>
    <source>
        <strain evidence="2 3">KBS708</strain>
        <plasmid evidence="3">Plasmid 1</plasmid>
    </source>
</reference>
<protein>
    <recommendedName>
        <fullName evidence="1">Carrier domain-containing protein</fullName>
    </recommendedName>
</protein>
<dbReference type="Proteomes" id="UP000019151">
    <property type="component" value="Plasmid 1"/>
</dbReference>
<dbReference type="KEGG" id="gba:J421_5385"/>
<feature type="domain" description="Carrier" evidence="1">
    <location>
        <begin position="1"/>
        <end position="46"/>
    </location>
</feature>
<proteinExistence type="predicted"/>
<dbReference type="OrthoDB" id="9804551at2"/>
<evidence type="ECO:0000259" key="1">
    <source>
        <dbReference type="PROSITE" id="PS50075"/>
    </source>
</evidence>
<gene>
    <name evidence="2" type="ORF">J421_5385</name>
</gene>
<accession>W0RRH3</accession>
<dbReference type="PROSITE" id="PS50075">
    <property type="entry name" value="CARRIER"/>
    <property type="match status" value="1"/>
</dbReference>
<keyword evidence="2" id="KW-0614">Plasmid</keyword>
<geneLocation type="plasmid" evidence="2 3">
    <name>1</name>
</geneLocation>
<evidence type="ECO:0000313" key="3">
    <source>
        <dbReference type="Proteomes" id="UP000019151"/>
    </source>
</evidence>
<keyword evidence="3" id="KW-1185">Reference proteome</keyword>
<dbReference type="EMBL" id="CP007129">
    <property type="protein sequence ID" value="AHG92920.1"/>
    <property type="molecule type" value="Genomic_DNA"/>
</dbReference>
<name>W0RRH3_9BACT</name>
<dbReference type="SUPFAM" id="SSF47336">
    <property type="entry name" value="ACP-like"/>
    <property type="match status" value="1"/>
</dbReference>